<sequence>MFWNACINIFKDEDYTANKLLNIKTNLPEFVGRRFEQNHATTTRIVGPALGVSRSIVWRTLNEGEKHLYHL</sequence>
<dbReference type="Proteomes" id="UP001054945">
    <property type="component" value="Unassembled WGS sequence"/>
</dbReference>
<evidence type="ECO:0000313" key="1">
    <source>
        <dbReference type="EMBL" id="GIY27419.1"/>
    </source>
</evidence>
<accession>A0AAV4S256</accession>
<reference evidence="1 2" key="1">
    <citation type="submission" date="2021-06" db="EMBL/GenBank/DDBJ databases">
        <title>Caerostris extrusa draft genome.</title>
        <authorList>
            <person name="Kono N."/>
            <person name="Arakawa K."/>
        </authorList>
    </citation>
    <scope>NUCLEOTIDE SEQUENCE [LARGE SCALE GENOMIC DNA]</scope>
</reference>
<keyword evidence="2" id="KW-1185">Reference proteome</keyword>
<organism evidence="1 2">
    <name type="scientific">Caerostris extrusa</name>
    <name type="common">Bark spider</name>
    <name type="synonym">Caerostris bankana</name>
    <dbReference type="NCBI Taxonomy" id="172846"/>
    <lineage>
        <taxon>Eukaryota</taxon>
        <taxon>Metazoa</taxon>
        <taxon>Ecdysozoa</taxon>
        <taxon>Arthropoda</taxon>
        <taxon>Chelicerata</taxon>
        <taxon>Arachnida</taxon>
        <taxon>Araneae</taxon>
        <taxon>Araneomorphae</taxon>
        <taxon>Entelegynae</taxon>
        <taxon>Araneoidea</taxon>
        <taxon>Araneidae</taxon>
        <taxon>Caerostris</taxon>
    </lineage>
</organism>
<dbReference type="EMBL" id="BPLR01008814">
    <property type="protein sequence ID" value="GIY27419.1"/>
    <property type="molecule type" value="Genomic_DNA"/>
</dbReference>
<dbReference type="AlphaFoldDB" id="A0AAV4S256"/>
<proteinExistence type="predicted"/>
<evidence type="ECO:0000313" key="2">
    <source>
        <dbReference type="Proteomes" id="UP001054945"/>
    </source>
</evidence>
<comment type="caution">
    <text evidence="1">The sequence shown here is derived from an EMBL/GenBank/DDBJ whole genome shotgun (WGS) entry which is preliminary data.</text>
</comment>
<protein>
    <submittedName>
        <fullName evidence="1">Uncharacterized protein</fullName>
    </submittedName>
</protein>
<gene>
    <name evidence="1" type="ORF">CEXT_708561</name>
</gene>
<name>A0AAV4S256_CAEEX</name>